<dbReference type="PANTHER" id="PTHR12143:SF38">
    <property type="entry name" value="ALPHA-1,2-MANNOSIDASE FAMILY PROTEIN (AFU_ORTHOLOGUE AFUA_5G10520)"/>
    <property type="match status" value="1"/>
</dbReference>
<dbReference type="InterPro" id="IPR008928">
    <property type="entry name" value="6-hairpin_glycosidase_sf"/>
</dbReference>
<proteinExistence type="predicted"/>
<dbReference type="Gene3D" id="1.20.1050.60">
    <property type="entry name" value="alpha-1,2-mannosidase"/>
    <property type="match status" value="1"/>
</dbReference>
<dbReference type="GO" id="GO:0005975">
    <property type="term" value="P:carbohydrate metabolic process"/>
    <property type="evidence" value="ECO:0007669"/>
    <property type="project" value="InterPro"/>
</dbReference>
<accession>A0A6A6U3M1</accession>
<dbReference type="PANTHER" id="PTHR12143">
    <property type="entry name" value="PEPTIDE N-GLYCANASE PNGASE -RELATED"/>
    <property type="match status" value="1"/>
</dbReference>
<dbReference type="GO" id="GO:0005829">
    <property type="term" value="C:cytosol"/>
    <property type="evidence" value="ECO:0007669"/>
    <property type="project" value="TreeGrafter"/>
</dbReference>
<evidence type="ECO:0000259" key="3">
    <source>
        <dbReference type="Pfam" id="PF07971"/>
    </source>
</evidence>
<keyword evidence="2" id="KW-0732">Signal</keyword>
<evidence type="ECO:0000313" key="6">
    <source>
        <dbReference type="Proteomes" id="UP000799302"/>
    </source>
</evidence>
<protein>
    <submittedName>
        <fullName evidence="5">Glycosyl hydrolase</fullName>
    </submittedName>
</protein>
<dbReference type="GO" id="GO:0030246">
    <property type="term" value="F:carbohydrate binding"/>
    <property type="evidence" value="ECO:0007669"/>
    <property type="project" value="InterPro"/>
</dbReference>
<dbReference type="GO" id="GO:0006516">
    <property type="term" value="P:glycoprotein catabolic process"/>
    <property type="evidence" value="ECO:0007669"/>
    <property type="project" value="TreeGrafter"/>
</dbReference>
<dbReference type="NCBIfam" id="TIGR01180">
    <property type="entry name" value="aman2_put"/>
    <property type="match status" value="1"/>
</dbReference>
<evidence type="ECO:0000256" key="1">
    <source>
        <dbReference type="SAM" id="MobiDB-lite"/>
    </source>
</evidence>
<gene>
    <name evidence="5" type="ORF">BT63DRAFT_433700</name>
</gene>
<feature type="domain" description="Glycosyl hydrolase family 92" evidence="3">
    <location>
        <begin position="257"/>
        <end position="725"/>
    </location>
</feature>
<dbReference type="Gene3D" id="3.30.2080.10">
    <property type="entry name" value="GH92 mannosidase domain"/>
    <property type="match status" value="1"/>
</dbReference>
<dbReference type="Proteomes" id="UP000799302">
    <property type="component" value="Unassembled WGS sequence"/>
</dbReference>
<dbReference type="Pfam" id="PF07971">
    <property type="entry name" value="Glyco_hydro_92"/>
    <property type="match status" value="1"/>
</dbReference>
<dbReference type="SUPFAM" id="SSF48208">
    <property type="entry name" value="Six-hairpin glycosidases"/>
    <property type="match status" value="1"/>
</dbReference>
<dbReference type="InterPro" id="IPR041371">
    <property type="entry name" value="GH92_N"/>
</dbReference>
<reference evidence="5" key="1">
    <citation type="journal article" date="2020" name="Stud. Mycol.">
        <title>101 Dothideomycetes genomes: a test case for predicting lifestyles and emergence of pathogens.</title>
        <authorList>
            <person name="Haridas S."/>
            <person name="Albert R."/>
            <person name="Binder M."/>
            <person name="Bloem J."/>
            <person name="Labutti K."/>
            <person name="Salamov A."/>
            <person name="Andreopoulos B."/>
            <person name="Baker S."/>
            <person name="Barry K."/>
            <person name="Bills G."/>
            <person name="Bluhm B."/>
            <person name="Cannon C."/>
            <person name="Castanera R."/>
            <person name="Culley D."/>
            <person name="Daum C."/>
            <person name="Ezra D."/>
            <person name="Gonzalez J."/>
            <person name="Henrissat B."/>
            <person name="Kuo A."/>
            <person name="Liang C."/>
            <person name="Lipzen A."/>
            <person name="Lutzoni F."/>
            <person name="Magnuson J."/>
            <person name="Mondo S."/>
            <person name="Nolan M."/>
            <person name="Ohm R."/>
            <person name="Pangilinan J."/>
            <person name="Park H.-J."/>
            <person name="Ramirez L."/>
            <person name="Alfaro M."/>
            <person name="Sun H."/>
            <person name="Tritt A."/>
            <person name="Yoshinaga Y."/>
            <person name="Zwiers L.-H."/>
            <person name="Turgeon B."/>
            <person name="Goodwin S."/>
            <person name="Spatafora J."/>
            <person name="Crous P."/>
            <person name="Grigoriev I."/>
        </authorList>
    </citation>
    <scope>NUCLEOTIDE SEQUENCE</scope>
    <source>
        <strain evidence="5">CBS 115976</strain>
    </source>
</reference>
<feature type="domain" description="Glycosyl hydrolase family 92 N-terminal" evidence="4">
    <location>
        <begin position="24"/>
        <end position="251"/>
    </location>
</feature>
<name>A0A6A6U3M1_9PEZI</name>
<dbReference type="FunFam" id="1.20.1050.60:FF:000002">
    <property type="entry name" value="Glycosyl hydrolase family 92"/>
    <property type="match status" value="1"/>
</dbReference>
<dbReference type="Gene3D" id="2.70.98.10">
    <property type="match status" value="1"/>
</dbReference>
<feature type="signal peptide" evidence="2">
    <location>
        <begin position="1"/>
        <end position="17"/>
    </location>
</feature>
<evidence type="ECO:0000313" key="5">
    <source>
        <dbReference type="EMBL" id="KAF2666510.1"/>
    </source>
</evidence>
<dbReference type="GO" id="GO:0005634">
    <property type="term" value="C:nucleus"/>
    <property type="evidence" value="ECO:0007669"/>
    <property type="project" value="TreeGrafter"/>
</dbReference>
<organism evidence="5 6">
    <name type="scientific">Microthyrium microscopicum</name>
    <dbReference type="NCBI Taxonomy" id="703497"/>
    <lineage>
        <taxon>Eukaryota</taxon>
        <taxon>Fungi</taxon>
        <taxon>Dikarya</taxon>
        <taxon>Ascomycota</taxon>
        <taxon>Pezizomycotina</taxon>
        <taxon>Dothideomycetes</taxon>
        <taxon>Dothideomycetes incertae sedis</taxon>
        <taxon>Microthyriales</taxon>
        <taxon>Microthyriaceae</taxon>
        <taxon>Microthyrium</taxon>
    </lineage>
</organism>
<dbReference type="AlphaFoldDB" id="A0A6A6U3M1"/>
<dbReference type="GO" id="GO:0000224">
    <property type="term" value="F:peptide-N4-(N-acetyl-beta-glucosaminyl)asparagine amidase activity"/>
    <property type="evidence" value="ECO:0007669"/>
    <property type="project" value="TreeGrafter"/>
</dbReference>
<dbReference type="OrthoDB" id="449263at2759"/>
<evidence type="ECO:0000259" key="4">
    <source>
        <dbReference type="Pfam" id="PF17678"/>
    </source>
</evidence>
<dbReference type="Gene3D" id="1.20.1610.10">
    <property type="entry name" value="alpha-1,2-mannosidases domains"/>
    <property type="match status" value="1"/>
</dbReference>
<feature type="region of interest" description="Disordered" evidence="1">
    <location>
        <begin position="780"/>
        <end position="831"/>
    </location>
</feature>
<sequence>MFTSFLLLPLLVVSSLAQQDYTQYVDVFFGTGNGGNMFPGVVGAPFAPVKLGPDANIDNVKSGFDPSSPISGFSLMHETGTGGAPKYGTVSQLPVLGNVDDPLASLSLTRAKPDNASLGYYQTSLSNGIVVELAASEHAGFFKYTFPPNKGQAGVVVDVSHFLTSKLPNNLGQSYSRGSMQTYPDGHYTGSGTYHGGWNLAPDWTVYFCGRFRSNSTSKAYIDGTFASGPVKVGAVFQFDGTSVASRVGFSFISTEKACTFLDEEITATTTLQNLVDISKAKWNVEVFSKVRTTEKNTTLLGQLYTSLYGMHILPSNRTGDNPNTKWKATDPYYDDFYTLWDLYRCTTPLLQILQPNMYEELIRSVIGVFQTEGYMPDGRSSNFNGRSQGGSSADNILADAYIKGVRGKIDWNAGYAAMVKDAEVAPPPNNDPQGKDSSTKEGRGALPDWINLGYITTKFTRSASRAIEYAGNDFALYQVASGMGKTKDADRYLARSRNWRNHWSPNTTSLGTQGFIVPRRRNGSLATNQNATSCGGCYWGDDYYEAKPWEYSVNAHHDLATLIKYDGSDNAFSTRLNTLLDPKNKLADMGNEPSFGSPYLYNFINQQSLSVKNSRQIAKTQYSPGPAGLPGNSDAGAMQSWLLWNMIGLYPLTGQTTFLIHSPWFSDLTIDLGNGKNLHVTSTGGSDTAIYVQSLKVNGKAWNKNWVSWNDVFASGGTMEFVLGPEMKNWDTGDLPPSPASNGDQTGINFTTWWLWRSGLFWLRNRRSDLENIKNDDEANRMAQSKDDIANARAEIAKSDDGDEKKSPIVTSDDRSEISRETDEVVDVKK</sequence>
<feature type="chain" id="PRO_5025374987" evidence="2">
    <location>
        <begin position="18"/>
        <end position="831"/>
    </location>
</feature>
<dbReference type="EMBL" id="MU004238">
    <property type="protein sequence ID" value="KAF2666510.1"/>
    <property type="molecule type" value="Genomic_DNA"/>
</dbReference>
<dbReference type="InterPro" id="IPR014718">
    <property type="entry name" value="GH-type_carb-bd"/>
</dbReference>
<keyword evidence="6" id="KW-1185">Reference proteome</keyword>
<dbReference type="InterPro" id="IPR012939">
    <property type="entry name" value="Glyco_hydro_92"/>
</dbReference>
<feature type="region of interest" description="Disordered" evidence="1">
    <location>
        <begin position="424"/>
        <end position="445"/>
    </location>
</feature>
<dbReference type="InterPro" id="IPR005887">
    <property type="entry name" value="GH92_a_mannosidase_put"/>
</dbReference>
<evidence type="ECO:0000256" key="2">
    <source>
        <dbReference type="SAM" id="SignalP"/>
    </source>
</evidence>
<dbReference type="FunFam" id="3.30.2080.10:FF:000001">
    <property type="entry name" value="Alpha-1,2-mannosidase subfamily"/>
    <property type="match status" value="1"/>
</dbReference>
<dbReference type="Pfam" id="PF17678">
    <property type="entry name" value="Glyco_hydro_92N"/>
    <property type="match status" value="1"/>
</dbReference>
<keyword evidence="5" id="KW-0378">Hydrolase</keyword>
<dbReference type="InterPro" id="IPR050883">
    <property type="entry name" value="PNGase"/>
</dbReference>
<feature type="compositionally biased region" description="Basic and acidic residues" evidence="1">
    <location>
        <begin position="434"/>
        <end position="444"/>
    </location>
</feature>